<reference evidence="10 11" key="1">
    <citation type="submission" date="2018-11" db="EMBL/GenBank/DDBJ databases">
        <authorList>
            <person name="Mardanov A.V."/>
            <person name="Ravin N.V."/>
            <person name="Dedysh S.N."/>
        </authorList>
    </citation>
    <scope>NUCLEOTIDE SEQUENCE [LARGE SCALE GENOMIC DNA]</scope>
    <source>
        <strain evidence="10 11">AF10</strain>
    </source>
</reference>
<evidence type="ECO:0000259" key="8">
    <source>
        <dbReference type="Pfam" id="PF02687"/>
    </source>
</evidence>
<dbReference type="InterPro" id="IPR025857">
    <property type="entry name" value="MacB_PCD"/>
</dbReference>
<feature type="domain" description="ABC3 transporter permease C-terminal" evidence="8">
    <location>
        <begin position="311"/>
        <end position="434"/>
    </location>
</feature>
<evidence type="ECO:0000313" key="10">
    <source>
        <dbReference type="EMBL" id="RXH55309.1"/>
    </source>
</evidence>
<name>A0A4Q0T0H5_9BACT</name>
<feature type="transmembrane region" description="Helical" evidence="7">
    <location>
        <begin position="308"/>
        <end position="333"/>
    </location>
</feature>
<gene>
    <name evidence="10" type="ORF">GRAN_4413</name>
</gene>
<evidence type="ECO:0000256" key="7">
    <source>
        <dbReference type="SAM" id="Phobius"/>
    </source>
</evidence>
<dbReference type="Proteomes" id="UP000289437">
    <property type="component" value="Unassembled WGS sequence"/>
</dbReference>
<organism evidence="10 11">
    <name type="scientific">Granulicella sibirica</name>
    <dbReference type="NCBI Taxonomy" id="2479048"/>
    <lineage>
        <taxon>Bacteria</taxon>
        <taxon>Pseudomonadati</taxon>
        <taxon>Acidobacteriota</taxon>
        <taxon>Terriglobia</taxon>
        <taxon>Terriglobales</taxon>
        <taxon>Acidobacteriaceae</taxon>
        <taxon>Granulicella</taxon>
    </lineage>
</organism>
<keyword evidence="4 7" id="KW-1133">Transmembrane helix</keyword>
<dbReference type="Pfam" id="PF02687">
    <property type="entry name" value="FtsX"/>
    <property type="match status" value="1"/>
</dbReference>
<dbReference type="Pfam" id="PF12704">
    <property type="entry name" value="MacB_PCD"/>
    <property type="match status" value="1"/>
</dbReference>
<evidence type="ECO:0000256" key="6">
    <source>
        <dbReference type="ARBA" id="ARBA00038076"/>
    </source>
</evidence>
<dbReference type="AlphaFoldDB" id="A0A4Q0T0H5"/>
<dbReference type="RefSeq" id="WP_128914950.1">
    <property type="nucleotide sequence ID" value="NZ_RDSM01000003.1"/>
</dbReference>
<reference evidence="11" key="2">
    <citation type="submission" date="2019-02" db="EMBL/GenBank/DDBJ databases">
        <title>Granulicella sibirica sp. nov., a psychrotolerant acidobacterium isolated from an organic soil layer in forested tundra, West Siberia.</title>
        <authorList>
            <person name="Oshkin I.Y."/>
            <person name="Kulichevskaya I.S."/>
            <person name="Rijpstra W.I.C."/>
            <person name="Sinninghe Damste J.S."/>
            <person name="Rakitin A.L."/>
            <person name="Ravin N.V."/>
            <person name="Dedysh S.N."/>
        </authorList>
    </citation>
    <scope>NUCLEOTIDE SEQUENCE [LARGE SCALE GENOMIC DNA]</scope>
    <source>
        <strain evidence="11">AF10</strain>
    </source>
</reference>
<evidence type="ECO:0000256" key="5">
    <source>
        <dbReference type="ARBA" id="ARBA00023136"/>
    </source>
</evidence>
<dbReference type="GO" id="GO:0005886">
    <property type="term" value="C:plasma membrane"/>
    <property type="evidence" value="ECO:0007669"/>
    <property type="project" value="UniProtKB-SubCell"/>
</dbReference>
<comment type="subcellular location">
    <subcellularLocation>
        <location evidence="1">Cell membrane</location>
        <topology evidence="1">Multi-pass membrane protein</topology>
    </subcellularLocation>
</comment>
<keyword evidence="11" id="KW-1185">Reference proteome</keyword>
<feature type="transmembrane region" description="Helical" evidence="7">
    <location>
        <begin position="401"/>
        <end position="422"/>
    </location>
</feature>
<evidence type="ECO:0000259" key="9">
    <source>
        <dbReference type="Pfam" id="PF12704"/>
    </source>
</evidence>
<dbReference type="EMBL" id="RDSM01000003">
    <property type="protein sequence ID" value="RXH55309.1"/>
    <property type="molecule type" value="Genomic_DNA"/>
</dbReference>
<dbReference type="InterPro" id="IPR003838">
    <property type="entry name" value="ABC3_permease_C"/>
</dbReference>
<feature type="transmembrane region" description="Helical" evidence="7">
    <location>
        <begin position="354"/>
        <end position="381"/>
    </location>
</feature>
<dbReference type="PANTHER" id="PTHR30572:SF4">
    <property type="entry name" value="ABC TRANSPORTER PERMEASE YTRF"/>
    <property type="match status" value="1"/>
</dbReference>
<keyword evidence="2" id="KW-1003">Cell membrane</keyword>
<accession>A0A4Q0T0H5</accession>
<dbReference type="GO" id="GO:0022857">
    <property type="term" value="F:transmembrane transporter activity"/>
    <property type="evidence" value="ECO:0007669"/>
    <property type="project" value="TreeGrafter"/>
</dbReference>
<evidence type="ECO:0000256" key="2">
    <source>
        <dbReference type="ARBA" id="ARBA00022475"/>
    </source>
</evidence>
<dbReference type="InterPro" id="IPR050250">
    <property type="entry name" value="Macrolide_Exporter_MacB"/>
</dbReference>
<dbReference type="PANTHER" id="PTHR30572">
    <property type="entry name" value="MEMBRANE COMPONENT OF TRANSPORTER-RELATED"/>
    <property type="match status" value="1"/>
</dbReference>
<evidence type="ECO:0000256" key="1">
    <source>
        <dbReference type="ARBA" id="ARBA00004651"/>
    </source>
</evidence>
<dbReference type="OrthoDB" id="9770036at2"/>
<sequence length="442" mass="45758">MFFRLLMESFVRQRRRKALAGVAILLGTTAVTAMLALATTIGDRIHKELAVYGANIVVTPSADQLEVKVGGVSLKPASGGSYLKESDLPKLEGIFWGNNITGVSPELAFKVRGTTAGGVAFNAPAVGLWFAHTLTNGASSLKTGAVGLHPVWKMQGAWPAEDGSGKTEVVVGQGLASRMGLKVGDAFEASLPSPGATGALSVVVSGIVSAGDATDDEILMPLLEAQAMAGLPGAVSRVEISARTKPEDSFARKDPDTLTPKMKEIWYCRPYANSIAYQIREAIPGARAEQVRQVEQSEGSVLDKIGGLMWLVSGAALLAAGFAVSAAMATAVLERRREIGLMRSLGAGKGAIALLFYAETGLLAVAAGTVGYMAGCGLAAWLGARIFEDSGGAHWPGFSAVFIPVLLPVVVGLGLIVAMAGSTPSIRAALSRSPSAILREEG</sequence>
<comment type="caution">
    <text evidence="10">The sequence shown here is derived from an EMBL/GenBank/DDBJ whole genome shotgun (WGS) entry which is preliminary data.</text>
</comment>
<protein>
    <submittedName>
        <fullName evidence="10">Fe2+ ABC transporter, permease protein 1</fullName>
    </submittedName>
</protein>
<evidence type="ECO:0000313" key="11">
    <source>
        <dbReference type="Proteomes" id="UP000289437"/>
    </source>
</evidence>
<evidence type="ECO:0000256" key="4">
    <source>
        <dbReference type="ARBA" id="ARBA00022989"/>
    </source>
</evidence>
<evidence type="ECO:0000256" key="3">
    <source>
        <dbReference type="ARBA" id="ARBA00022692"/>
    </source>
</evidence>
<keyword evidence="5 7" id="KW-0472">Membrane</keyword>
<proteinExistence type="inferred from homology"/>
<keyword evidence="3 7" id="KW-0812">Transmembrane</keyword>
<feature type="domain" description="MacB-like periplasmic core" evidence="9">
    <location>
        <begin position="20"/>
        <end position="249"/>
    </location>
</feature>
<comment type="similarity">
    <text evidence="6">Belongs to the ABC-4 integral membrane protein family.</text>
</comment>